<dbReference type="Pfam" id="PF02113">
    <property type="entry name" value="Peptidase_S13"/>
    <property type="match status" value="2"/>
</dbReference>
<dbReference type="PANTHER" id="PTHR30023:SF0">
    <property type="entry name" value="PENICILLIN-SENSITIVE CARBOXYPEPTIDASE A"/>
    <property type="match status" value="1"/>
</dbReference>
<dbReference type="Gene3D" id="3.40.710.10">
    <property type="entry name" value="DD-peptidase/beta-lactamase superfamily"/>
    <property type="match status" value="2"/>
</dbReference>
<keyword evidence="4" id="KW-0121">Carboxypeptidase</keyword>
<dbReference type="PANTHER" id="PTHR30023">
    <property type="entry name" value="D-ALANYL-D-ALANINE CARBOXYPEPTIDASE"/>
    <property type="match status" value="1"/>
</dbReference>
<keyword evidence="4" id="KW-0645">Protease</keyword>
<comment type="similarity">
    <text evidence="1">Belongs to the peptidase S13 family.</text>
</comment>
<evidence type="ECO:0000256" key="1">
    <source>
        <dbReference type="ARBA" id="ARBA00006096"/>
    </source>
</evidence>
<dbReference type="PRINTS" id="PR00922">
    <property type="entry name" value="DADACBPTASE3"/>
</dbReference>
<gene>
    <name evidence="4" type="primary">dacB</name>
    <name evidence="4" type="ORF">ACTOB_008431</name>
</gene>
<organism evidence="4 5">
    <name type="scientific">Actinoplanes oblitus</name>
    <dbReference type="NCBI Taxonomy" id="3040509"/>
    <lineage>
        <taxon>Bacteria</taxon>
        <taxon>Bacillati</taxon>
        <taxon>Actinomycetota</taxon>
        <taxon>Actinomycetes</taxon>
        <taxon>Micromonosporales</taxon>
        <taxon>Micromonosporaceae</taxon>
        <taxon>Actinoplanes</taxon>
    </lineage>
</organism>
<dbReference type="EC" id="3.4.16.4" evidence="4"/>
<dbReference type="EMBL" id="CP126980">
    <property type="protein sequence ID" value="WIM96254.1"/>
    <property type="molecule type" value="Genomic_DNA"/>
</dbReference>
<evidence type="ECO:0000313" key="4">
    <source>
        <dbReference type="EMBL" id="WIM96254.1"/>
    </source>
</evidence>
<name>A0ABY8WIT1_9ACTN</name>
<feature type="compositionally biased region" description="Low complexity" evidence="3">
    <location>
        <begin position="264"/>
        <end position="280"/>
    </location>
</feature>
<dbReference type="InterPro" id="IPR000667">
    <property type="entry name" value="Peptidase_S13"/>
</dbReference>
<keyword evidence="2 4" id="KW-0378">Hydrolase</keyword>
<evidence type="ECO:0000256" key="3">
    <source>
        <dbReference type="SAM" id="MobiDB-lite"/>
    </source>
</evidence>
<sequence>MAAGVVLVVLAVVGLVVRPGPVDGWLSAESAAPSRAAATPDPKPTPVLAAVAARGEVPSAVAVKEALDPLIGAAALGDNVHASVVDVASQELLYSRDAEVPTTPASTTKLLTAVTALAARGPAYRLATRAVAGTSPGEVVIVGGGDPTLAINAKGQFPGAARLDKLAAQVRKAMGDTPITKVTVDISLFTGPETAIGWDSEDISPLGQVARIQALMTNAGRITPVHNEHGGDPRFADPALAAGRAFAKLLDVPAEKVGKGKAPATADAAASAPAAGSAPGRELGRVESPPLVQILDWMLQQSDNTLAEAVARQVPLAAGREASFDGTSEAMVQKLRDLGLNGDEADLYDGSGLSRHNGISPALLVQTLSLAAGGTKPELSAMFDGLPVAGWSGTLRTRFVTPRPNRTAQGVVRAKTGTLSGVNTLAGVLVTKDGRVLAFALMASGTSDAGAAKSALDKVVARLVACGCS</sequence>
<dbReference type="Proteomes" id="UP001240150">
    <property type="component" value="Chromosome"/>
</dbReference>
<dbReference type="Gene3D" id="3.50.80.20">
    <property type="entry name" value="D-Ala-D-Ala carboxypeptidase C, peptidase S13"/>
    <property type="match status" value="1"/>
</dbReference>
<dbReference type="InterPro" id="IPR012338">
    <property type="entry name" value="Beta-lactam/transpept-like"/>
</dbReference>
<protein>
    <submittedName>
        <fullName evidence="4">D-alanyl-D-alanine carboxypeptidase/D-alanyl-D-alanine-endopeptidase</fullName>
        <ecNumber evidence="4">3.4.16.4</ecNumber>
    </submittedName>
</protein>
<dbReference type="GO" id="GO:0009002">
    <property type="term" value="F:serine-type D-Ala-D-Ala carboxypeptidase activity"/>
    <property type="evidence" value="ECO:0007669"/>
    <property type="project" value="UniProtKB-EC"/>
</dbReference>
<dbReference type="SUPFAM" id="SSF56601">
    <property type="entry name" value="beta-lactamase/transpeptidase-like"/>
    <property type="match status" value="1"/>
</dbReference>
<proteinExistence type="inferred from homology"/>
<evidence type="ECO:0000256" key="2">
    <source>
        <dbReference type="ARBA" id="ARBA00022801"/>
    </source>
</evidence>
<dbReference type="RefSeq" id="WP_284917544.1">
    <property type="nucleotide sequence ID" value="NZ_CP126980.1"/>
</dbReference>
<keyword evidence="5" id="KW-1185">Reference proteome</keyword>
<reference evidence="4 5" key="1">
    <citation type="submission" date="2023-06" db="EMBL/GenBank/DDBJ databases">
        <authorList>
            <person name="Yushchuk O."/>
            <person name="Binda E."/>
            <person name="Ruckert-Reed C."/>
            <person name="Fedorenko V."/>
            <person name="Kalinowski J."/>
            <person name="Marinelli F."/>
        </authorList>
    </citation>
    <scope>NUCLEOTIDE SEQUENCE [LARGE SCALE GENOMIC DNA]</scope>
    <source>
        <strain evidence="4 5">NRRL 3884</strain>
    </source>
</reference>
<evidence type="ECO:0000313" key="5">
    <source>
        <dbReference type="Proteomes" id="UP001240150"/>
    </source>
</evidence>
<feature type="region of interest" description="Disordered" evidence="3">
    <location>
        <begin position="264"/>
        <end position="283"/>
    </location>
</feature>
<dbReference type="NCBIfam" id="TIGR00666">
    <property type="entry name" value="PBP4"/>
    <property type="match status" value="1"/>
</dbReference>
<accession>A0ABY8WIT1</accession>